<dbReference type="FunFam" id="3.40.640.10:FF:000036">
    <property type="entry name" value="pyridoxal-dependent decarboxylase domain-containing protein 1 isoform X2"/>
    <property type="match status" value="1"/>
</dbReference>
<feature type="coiled-coil region" evidence="7">
    <location>
        <begin position="158"/>
        <end position="185"/>
    </location>
</feature>
<dbReference type="Gene3D" id="3.40.640.10">
    <property type="entry name" value="Type I PLP-dependent aspartate aminotransferase-like (Major domain)"/>
    <property type="match status" value="1"/>
</dbReference>
<reference evidence="11" key="3">
    <citation type="submission" date="2025-09" db="UniProtKB">
        <authorList>
            <consortium name="Ensembl"/>
        </authorList>
    </citation>
    <scope>IDENTIFICATION</scope>
</reference>
<dbReference type="Pfam" id="PF22937">
    <property type="entry name" value="PDXDC1-like_cen2"/>
    <property type="match status" value="1"/>
</dbReference>
<dbReference type="PANTHER" id="PTHR42735">
    <property type="match status" value="1"/>
</dbReference>
<dbReference type="InterPro" id="IPR002129">
    <property type="entry name" value="PyrdxlP-dep_de-COase"/>
</dbReference>
<dbReference type="GO" id="GO:0005794">
    <property type="term" value="C:Golgi apparatus"/>
    <property type="evidence" value="ECO:0007669"/>
    <property type="project" value="Ensembl"/>
</dbReference>
<evidence type="ECO:0000259" key="10">
    <source>
        <dbReference type="Pfam" id="PF22937"/>
    </source>
</evidence>
<dbReference type="VEuPathDB" id="HostDB:ENSMFAG00000037365"/>
<dbReference type="SUPFAM" id="SSF53383">
    <property type="entry name" value="PLP-dependent transferases"/>
    <property type="match status" value="1"/>
</dbReference>
<dbReference type="Pfam" id="PF22930">
    <property type="entry name" value="PDXDC1-like_cen"/>
    <property type="match status" value="1"/>
</dbReference>
<feature type="domain" description="PDXDC1/PDXD2 second" evidence="9">
    <location>
        <begin position="532"/>
        <end position="638"/>
    </location>
</feature>
<keyword evidence="12" id="KW-1185">Reference proteome</keyword>
<evidence type="ECO:0000256" key="5">
    <source>
        <dbReference type="ARBA" id="ARBA00023239"/>
    </source>
</evidence>
<reference evidence="11" key="2">
    <citation type="submission" date="2025-08" db="UniProtKB">
        <authorList>
            <consortium name="Ensembl"/>
        </authorList>
    </citation>
    <scope>IDENTIFICATION</scope>
</reference>
<feature type="compositionally biased region" description="Low complexity" evidence="8">
    <location>
        <begin position="92"/>
        <end position="101"/>
    </location>
</feature>
<dbReference type="InterPro" id="IPR055103">
    <property type="entry name" value="PDXDC1-like_2nd"/>
</dbReference>
<reference evidence="11 12" key="1">
    <citation type="submission" date="2013-03" db="EMBL/GenBank/DDBJ databases">
        <authorList>
            <person name="Warren W."/>
            <person name="Wilson R.K."/>
        </authorList>
    </citation>
    <scope>NUCLEOTIDE SEQUENCE</scope>
</reference>
<dbReference type="InterPro" id="IPR050477">
    <property type="entry name" value="GrpII_AminoAcid_Decarb"/>
</dbReference>
<evidence type="ECO:0000256" key="2">
    <source>
        <dbReference type="ARBA" id="ARBA00009533"/>
    </source>
</evidence>
<comment type="cofactor">
    <cofactor evidence="1">
        <name>pyridoxal 5'-phosphate</name>
        <dbReference type="ChEBI" id="CHEBI:597326"/>
    </cofactor>
</comment>
<protein>
    <recommendedName>
        <fullName evidence="6">Pyridoxal-dependent decarboxylase domain-containing protein 1</fullName>
    </recommendedName>
</protein>
<dbReference type="GO" id="GO:0019752">
    <property type="term" value="P:carboxylic acid metabolic process"/>
    <property type="evidence" value="ECO:0007669"/>
    <property type="project" value="InterPro"/>
</dbReference>
<keyword evidence="3" id="KW-0210">Decarboxylase</keyword>
<dbReference type="InterPro" id="IPR015421">
    <property type="entry name" value="PyrdxlP-dep_Trfase_major"/>
</dbReference>
<keyword evidence="7" id="KW-0175">Coiled coil</keyword>
<evidence type="ECO:0000256" key="3">
    <source>
        <dbReference type="ARBA" id="ARBA00022793"/>
    </source>
</evidence>
<dbReference type="InterPro" id="IPR015424">
    <property type="entry name" value="PyrdxlP-dep_Trfase"/>
</dbReference>
<feature type="compositionally biased region" description="Basic and acidic residues" evidence="8">
    <location>
        <begin position="870"/>
        <end position="879"/>
    </location>
</feature>
<sequence>MCKGARSLTAFVANGLFHSRGMTAGGEAGDLEPWVRKCRLLERVSLVNNPPGILPFSPTHVKEGRREAQVRNPRGLRPPPRGPAPPPPQPAGLPARGAAGQLPPPLRPAGHGRGGRQRCQRGNSGGAREEEVAPGSIGPPPAASAMDASLEKIADPTLAEMGKNLKEAMKMLEDSQRRTEEENGKKLISGDIPGPLQGSGQDMVSILQLVQNLMHGDEDEEPQSPRIQNIGEQGHMALLGHSLGAYISTLDKEKLRKLTTRILSDTTLWLCRIFRYENGCAYFHEEEREGLAKICRLAIHSRYEDFVVDGFNVLYNKKPVIYLSAAARPGLGQYLCNQLGLPFPCLCRVPCNTMFGSQHQMDVAFLEKMIKDDIERGRLPLLLVANAGTAAVGHTDKIGRLKELCEQYGIWLHVEGVNLATLALGYVSSSVLAATKCDSMTMTPGPWLGLPAVPAVTLYKHDDPALTLVAGLTSNKPADKLRALPLWLSLQYLGLDGIVERIKHACQLSQRLQESLKKVNYIKILVEDELSSPVVVFRFFQELPDSDPVFKAVPVPTMTPSAVGRERHSCDALNRWLGEQLKQLVPASGLTVMDLEAEGTCVRFSPLMTAAVLGTRGEDVDQLVACIESKLPVLSSTLQLREEFKQEVEATAGLLYVDDPNWPGIGVVRYEHANDDKSSLKSDPEGEKIHAGLLKKLNELESDLTFKIGPEYKSMKSCLYVGMASEDMDVAELVETIAATAREIEENSRLLENMTEVVRKGIQEAQVELQKANEERLLEEGVLRQIPVVGSVLNWFSPVQALQKGRTFNLTAGSLESTEPIYVYKAQGAGVTPPPTPSGSRTKQRLPGQKPFKRSLRGSDALSETSSASHIEDLEKVERLSGGPEQITLEASSTEGHPGAPSPQHASRSEAFQKGAPHPEDDHPQLLQLLLPWQLTWAQLRNTNQQITLMLIQPGSLLKSVEAHSHCLFLLFRSTASLRNGETRVQRFKTYPACKLSPLVFACHLAATRNPHVEMASRSMVLYEVVLSLHHKC</sequence>
<dbReference type="Gene3D" id="3.90.1150.170">
    <property type="match status" value="1"/>
</dbReference>
<dbReference type="InterPro" id="IPR055102">
    <property type="entry name" value="PDXDC1-like_3rd"/>
</dbReference>
<gene>
    <name evidence="11" type="primary">PDXDC1</name>
</gene>
<evidence type="ECO:0000313" key="12">
    <source>
        <dbReference type="Proteomes" id="UP000233100"/>
    </source>
</evidence>
<dbReference type="Pfam" id="PF00282">
    <property type="entry name" value="Pyridoxal_deC"/>
    <property type="match status" value="1"/>
</dbReference>
<feature type="coiled-coil region" evidence="7">
    <location>
        <begin position="755"/>
        <end position="782"/>
    </location>
</feature>
<feature type="compositionally biased region" description="Pro residues" evidence="8">
    <location>
        <begin position="76"/>
        <end position="91"/>
    </location>
</feature>
<dbReference type="Proteomes" id="UP000233100">
    <property type="component" value="Chromosome 20"/>
</dbReference>
<proteinExistence type="inferred from homology"/>
<evidence type="ECO:0000259" key="9">
    <source>
        <dbReference type="Pfam" id="PF22930"/>
    </source>
</evidence>
<feature type="domain" description="PDXDC1-like third" evidence="10">
    <location>
        <begin position="644"/>
        <end position="749"/>
    </location>
</feature>
<evidence type="ECO:0000256" key="6">
    <source>
        <dbReference type="ARBA" id="ARBA00047190"/>
    </source>
</evidence>
<organism evidence="11 12">
    <name type="scientific">Macaca fascicularis</name>
    <name type="common">Crab-eating macaque</name>
    <name type="synonym">Cynomolgus monkey</name>
    <dbReference type="NCBI Taxonomy" id="9541"/>
    <lineage>
        <taxon>Eukaryota</taxon>
        <taxon>Metazoa</taxon>
        <taxon>Chordata</taxon>
        <taxon>Craniata</taxon>
        <taxon>Vertebrata</taxon>
        <taxon>Euteleostomi</taxon>
        <taxon>Mammalia</taxon>
        <taxon>Eutheria</taxon>
        <taxon>Euarchontoglires</taxon>
        <taxon>Primates</taxon>
        <taxon>Haplorrhini</taxon>
        <taxon>Catarrhini</taxon>
        <taxon>Cercopithecidae</taxon>
        <taxon>Cercopithecinae</taxon>
        <taxon>Macaca</taxon>
    </lineage>
</organism>
<dbReference type="Ensembl" id="ENSMFAT00000017654.2">
    <property type="protein sequence ID" value="ENSMFAP00000043364.2"/>
    <property type="gene ID" value="ENSMFAG00000037365.2"/>
</dbReference>
<evidence type="ECO:0000256" key="8">
    <source>
        <dbReference type="SAM" id="MobiDB-lite"/>
    </source>
</evidence>
<dbReference type="FunFam" id="3.90.1150.170:FF:000002">
    <property type="entry name" value="pyridoxal-dependent decarboxylase domain-containing protein 1 isoform X2"/>
    <property type="match status" value="1"/>
</dbReference>
<feature type="compositionally biased region" description="Basic and acidic residues" evidence="8">
    <location>
        <begin position="60"/>
        <end position="69"/>
    </location>
</feature>
<accession>A0A2K5X1R3</accession>
<evidence type="ECO:0000256" key="7">
    <source>
        <dbReference type="SAM" id="Coils"/>
    </source>
</evidence>
<feature type="region of interest" description="Disordered" evidence="8">
    <location>
        <begin position="827"/>
        <end position="923"/>
    </location>
</feature>
<name>A0A2K5X1R3_MACFA</name>
<keyword evidence="5" id="KW-0456">Lyase</keyword>
<keyword evidence="4" id="KW-0663">Pyridoxal phosphate</keyword>
<dbReference type="AlphaFoldDB" id="A0A2K5X1R3"/>
<feature type="region of interest" description="Disordered" evidence="8">
    <location>
        <begin position="49"/>
        <end position="145"/>
    </location>
</feature>
<dbReference type="GO" id="GO:0030170">
    <property type="term" value="F:pyridoxal phosphate binding"/>
    <property type="evidence" value="ECO:0007669"/>
    <property type="project" value="InterPro"/>
</dbReference>
<dbReference type="GeneTree" id="ENSGT00390000009628"/>
<dbReference type="GO" id="GO:0016831">
    <property type="term" value="F:carboxy-lyase activity"/>
    <property type="evidence" value="ECO:0007669"/>
    <property type="project" value="UniProtKB-KW"/>
</dbReference>
<evidence type="ECO:0000313" key="11">
    <source>
        <dbReference type="Ensembl" id="ENSMFAP00000043364.2"/>
    </source>
</evidence>
<evidence type="ECO:0000256" key="4">
    <source>
        <dbReference type="ARBA" id="ARBA00022898"/>
    </source>
</evidence>
<comment type="similarity">
    <text evidence="2">Belongs to the group II decarboxylase family.</text>
</comment>
<evidence type="ECO:0000256" key="1">
    <source>
        <dbReference type="ARBA" id="ARBA00001933"/>
    </source>
</evidence>
<dbReference type="Bgee" id="ENSMFAG00000037365">
    <property type="expression patterns" value="Expressed in colon and 13 other cell types or tissues"/>
</dbReference>
<dbReference type="PANTHER" id="PTHR42735:SF1">
    <property type="entry name" value="PYRIDOXAL-DEPENDENT DECARBOXYLASE DOMAIN-CONTAINING PROTEIN 1-RELATED"/>
    <property type="match status" value="1"/>
</dbReference>